<comment type="caution">
    <text evidence="2">The sequence shown here is derived from an EMBL/GenBank/DDBJ whole genome shotgun (WGS) entry which is preliminary data.</text>
</comment>
<keyword evidence="3" id="KW-1185">Reference proteome</keyword>
<feature type="compositionally biased region" description="Low complexity" evidence="1">
    <location>
        <begin position="160"/>
        <end position="170"/>
    </location>
</feature>
<dbReference type="Proteomes" id="UP001558713">
    <property type="component" value="Unassembled WGS sequence"/>
</dbReference>
<reference evidence="2 3" key="1">
    <citation type="submission" date="2024-04" db="EMBL/GenBank/DDBJ databases">
        <title>Genome assembly C_amara_ONT_v2.</title>
        <authorList>
            <person name="Yant L."/>
            <person name="Moore C."/>
            <person name="Slenker M."/>
        </authorList>
    </citation>
    <scope>NUCLEOTIDE SEQUENCE [LARGE SCALE GENOMIC DNA]</scope>
    <source>
        <tissue evidence="2">Leaf</tissue>
    </source>
</reference>
<dbReference type="EMBL" id="JBANAX010000096">
    <property type="protein sequence ID" value="KAL1222445.1"/>
    <property type="molecule type" value="Genomic_DNA"/>
</dbReference>
<protein>
    <submittedName>
        <fullName evidence="2">Uncharacterized protein</fullName>
    </submittedName>
</protein>
<evidence type="ECO:0000256" key="1">
    <source>
        <dbReference type="SAM" id="MobiDB-lite"/>
    </source>
</evidence>
<evidence type="ECO:0000313" key="2">
    <source>
        <dbReference type="EMBL" id="KAL1222445.1"/>
    </source>
</evidence>
<dbReference type="PANTHER" id="PTHR34361">
    <property type="entry name" value="OS08G0157800 PROTEIN"/>
    <property type="match status" value="1"/>
</dbReference>
<name>A0ABD1BZ88_CARAN</name>
<accession>A0ABD1BZ88</accession>
<sequence length="511" mass="56470">MKQCDRALSPFPIASSSSLPFVASESDPEDSFWSDFTFDFSFLTSEDHKNSLNNDHVDATIVSKELETKNNLESDLKCVDSQTLTSLALISDFDSNVTIGEGRSKLFVPTASVAKSVALANDKDDIELDSPCWRAPQFIPSNVKKKLDRSGREFKEASFKKSPSSSGESSITHTCEARIEQGSDQSTRISVLVHGADESLGLVSQDSVGKTMNILNISNELQKSKKLDPLAPVFVPEKHGAVDQMIAIEKNVHSTSALSSSEDMLFNNVKVETNSSEVDHSLRNVHKWGTTYTFKPQLESQVEIFENTKLDRSSNKSHGRKKLNPLAPQFSLESHRAGSSSLSNVKALSVFDDRHGCSTSSLSPKMDVKKLLTTIHGLSELLVHGSATLESPNEQDLDLINCTVQNLNSYINNRVQEHTGNYSSAIMPKRSIRDHQLPKAKNTSAIVDVKRKEKYSVVSGDMVSDTHFQFGVAKENGFGKVIRNHQTEEQINPQVCVWSLEGNVTQQEKFC</sequence>
<proteinExistence type="predicted"/>
<evidence type="ECO:0000313" key="3">
    <source>
        <dbReference type="Proteomes" id="UP001558713"/>
    </source>
</evidence>
<gene>
    <name evidence="2" type="ORF">V5N11_003708</name>
</gene>
<dbReference type="PANTHER" id="PTHR34361:SF6">
    <property type="entry name" value="POX DOMAIN-CONTAINING PROTEIN"/>
    <property type="match status" value="1"/>
</dbReference>
<dbReference type="AlphaFoldDB" id="A0ABD1BZ88"/>
<feature type="region of interest" description="Disordered" evidence="1">
    <location>
        <begin position="154"/>
        <end position="173"/>
    </location>
</feature>
<organism evidence="2 3">
    <name type="scientific">Cardamine amara subsp. amara</name>
    <dbReference type="NCBI Taxonomy" id="228776"/>
    <lineage>
        <taxon>Eukaryota</taxon>
        <taxon>Viridiplantae</taxon>
        <taxon>Streptophyta</taxon>
        <taxon>Embryophyta</taxon>
        <taxon>Tracheophyta</taxon>
        <taxon>Spermatophyta</taxon>
        <taxon>Magnoliopsida</taxon>
        <taxon>eudicotyledons</taxon>
        <taxon>Gunneridae</taxon>
        <taxon>Pentapetalae</taxon>
        <taxon>rosids</taxon>
        <taxon>malvids</taxon>
        <taxon>Brassicales</taxon>
        <taxon>Brassicaceae</taxon>
        <taxon>Cardamineae</taxon>
        <taxon>Cardamine</taxon>
    </lineage>
</organism>